<sequence>MAFYLQLERKTADGTYVDLYPELLAAYATGQVPKPNIHGNTRCQNIVRYEMFKKLGISSPSRRNTLLNTRRGLSNRVVKTSLTRTVSGCRPGCINKVHLASAG</sequence>
<name>A0ABN7GSR2_9ENTR</name>
<keyword evidence="1" id="KW-0326">Glycosidase</keyword>
<gene>
    <name evidence="1" type="primary">melA</name>
    <name evidence="1" type="ORF">GHA_04673</name>
</gene>
<accession>A0ABN7GSR2</accession>
<dbReference type="GO" id="GO:0004557">
    <property type="term" value="F:alpha-galactosidase activity"/>
    <property type="evidence" value="ECO:0007669"/>
    <property type="project" value="UniProtKB-EC"/>
</dbReference>
<dbReference type="EMBL" id="CAHPRB010000024">
    <property type="protein sequence ID" value="CAB5609424.1"/>
    <property type="molecule type" value="Genomic_DNA"/>
</dbReference>
<evidence type="ECO:0000313" key="2">
    <source>
        <dbReference type="Proteomes" id="UP000835792"/>
    </source>
</evidence>
<organism evidence="1 2">
    <name type="scientific">Citrobacter youngae</name>
    <dbReference type="NCBI Taxonomy" id="133448"/>
    <lineage>
        <taxon>Bacteria</taxon>
        <taxon>Pseudomonadati</taxon>
        <taxon>Pseudomonadota</taxon>
        <taxon>Gammaproteobacteria</taxon>
        <taxon>Enterobacterales</taxon>
        <taxon>Enterobacteriaceae</taxon>
        <taxon>Citrobacter</taxon>
        <taxon>Citrobacter freundii complex</taxon>
    </lineage>
</organism>
<dbReference type="EC" id="3.2.1.22" evidence="1"/>
<protein>
    <submittedName>
        <fullName evidence="1">Alpha-galactosidase</fullName>
        <ecNumber evidence="1">3.2.1.22</ecNumber>
    </submittedName>
</protein>
<keyword evidence="1" id="KW-0378">Hydrolase</keyword>
<dbReference type="Proteomes" id="UP000835792">
    <property type="component" value="Unassembled WGS sequence"/>
</dbReference>
<keyword evidence="2" id="KW-1185">Reference proteome</keyword>
<reference evidence="1" key="1">
    <citation type="submission" date="2020-05" db="EMBL/GenBank/DDBJ databases">
        <authorList>
            <person name="Delgado-Blas J."/>
        </authorList>
    </citation>
    <scope>NUCLEOTIDE SEQUENCE</scope>
    <source>
        <strain evidence="1">BB1468</strain>
    </source>
</reference>
<evidence type="ECO:0000313" key="1">
    <source>
        <dbReference type="EMBL" id="CAB5609424.1"/>
    </source>
</evidence>
<comment type="caution">
    <text evidence="1">The sequence shown here is derived from an EMBL/GenBank/DDBJ whole genome shotgun (WGS) entry which is preliminary data.</text>
</comment>
<proteinExistence type="predicted"/>